<protein>
    <recommendedName>
        <fullName evidence="1">Protein kinase domain-containing protein</fullName>
    </recommendedName>
</protein>
<organism evidence="2">
    <name type="scientific">Nymphaea colorata</name>
    <name type="common">pocket water lily</name>
    <dbReference type="NCBI Taxonomy" id="210225"/>
    <lineage>
        <taxon>Eukaryota</taxon>
        <taxon>Viridiplantae</taxon>
        <taxon>Streptophyta</taxon>
        <taxon>Embryophyta</taxon>
        <taxon>Tracheophyta</taxon>
        <taxon>Spermatophyta</taxon>
        <taxon>Magnoliopsida</taxon>
        <taxon>Nymphaeales</taxon>
        <taxon>Nymphaeaceae</taxon>
        <taxon>Nymphaea</taxon>
    </lineage>
</organism>
<reference evidence="2" key="1">
    <citation type="submission" date="2019-09" db="EMBL/GenBank/DDBJ databases">
        <authorList>
            <person name="Zhang L."/>
        </authorList>
    </citation>
    <scope>NUCLEOTIDE SEQUENCE</scope>
</reference>
<evidence type="ECO:0000259" key="1">
    <source>
        <dbReference type="PROSITE" id="PS50011"/>
    </source>
</evidence>
<dbReference type="GO" id="GO:0005524">
    <property type="term" value="F:ATP binding"/>
    <property type="evidence" value="ECO:0007669"/>
    <property type="project" value="InterPro"/>
</dbReference>
<dbReference type="InterPro" id="IPR052451">
    <property type="entry name" value="Ser/Thr_kinase-like"/>
</dbReference>
<dbReference type="PROSITE" id="PS00108">
    <property type="entry name" value="PROTEIN_KINASE_ST"/>
    <property type="match status" value="1"/>
</dbReference>
<dbReference type="InterPro" id="IPR000719">
    <property type="entry name" value="Prot_kinase_dom"/>
</dbReference>
<dbReference type="PANTHER" id="PTHR48008">
    <property type="entry name" value="LEUCINE-RICH REPEAT RECEPTOR-LIKE PROTEIN KINASE IMK3-RELATED"/>
    <property type="match status" value="1"/>
</dbReference>
<dbReference type="SUPFAM" id="SSF56112">
    <property type="entry name" value="Protein kinase-like (PK-like)"/>
    <property type="match status" value="1"/>
</dbReference>
<dbReference type="EMBL" id="LR721832">
    <property type="protein sequence ID" value="VVW84276.1"/>
    <property type="molecule type" value="Genomic_DNA"/>
</dbReference>
<dbReference type="Gene3D" id="1.10.510.10">
    <property type="entry name" value="Transferase(Phosphotransferase) domain 1"/>
    <property type="match status" value="1"/>
</dbReference>
<dbReference type="Pfam" id="PF00069">
    <property type="entry name" value="Pkinase"/>
    <property type="match status" value="1"/>
</dbReference>
<evidence type="ECO:0000313" key="2">
    <source>
        <dbReference type="EMBL" id="VVW84276.1"/>
    </source>
</evidence>
<feature type="domain" description="Protein kinase" evidence="1">
    <location>
        <begin position="1"/>
        <end position="55"/>
    </location>
</feature>
<dbReference type="AlphaFoldDB" id="A0A5K1H978"/>
<dbReference type="InterPro" id="IPR008271">
    <property type="entry name" value="Ser/Thr_kinase_AS"/>
</dbReference>
<dbReference type="PROSITE" id="PS50011">
    <property type="entry name" value="PROTEIN_KINASE_DOM"/>
    <property type="match status" value="1"/>
</dbReference>
<name>A0A5K1H978_9MAGN</name>
<accession>A0A5K1H978</accession>
<gene>
    <name evidence="2" type="ORF">NYM_LOCUS28942</name>
</gene>
<dbReference type="InterPro" id="IPR011009">
    <property type="entry name" value="Kinase-like_dom_sf"/>
</dbReference>
<proteinExistence type="predicted"/>
<dbReference type="GO" id="GO:0004672">
    <property type="term" value="F:protein kinase activity"/>
    <property type="evidence" value="ECO:0007669"/>
    <property type="project" value="InterPro"/>
</dbReference>
<dbReference type="PANTHER" id="PTHR48008:SF14">
    <property type="entry name" value="PROTEIN KINASE DOMAIN-CONTAINING PROTEIN"/>
    <property type="match status" value="1"/>
</dbReference>
<sequence length="55" mass="5841">MILHCDLKSCNVLLDESMTAYVGDFGIPKFIVGQKSSTLTTTLGTMGYIAPGTIS</sequence>